<evidence type="ECO:0000313" key="2">
    <source>
        <dbReference type="Proteomes" id="UP000481872"/>
    </source>
</evidence>
<dbReference type="RefSeq" id="WP_081496222.1">
    <property type="nucleotide sequence ID" value="NZ_CABKRL010000001.1"/>
</dbReference>
<protein>
    <submittedName>
        <fullName evidence="1">Clo7bot family Cys-rich peptide</fullName>
    </submittedName>
</protein>
<organism evidence="1 2">
    <name type="scientific">Clostridium senegalense</name>
    <dbReference type="NCBI Taxonomy" id="1465809"/>
    <lineage>
        <taxon>Bacteria</taxon>
        <taxon>Bacillati</taxon>
        <taxon>Bacillota</taxon>
        <taxon>Clostridia</taxon>
        <taxon>Eubacteriales</taxon>
        <taxon>Clostridiaceae</taxon>
        <taxon>Clostridium</taxon>
    </lineage>
</organism>
<sequence length="39" mass="4794">MKYVIYRKKELRYSLGYCYCSNCSDCHENCGNQCKTYYY</sequence>
<dbReference type="Proteomes" id="UP000481872">
    <property type="component" value="Unassembled WGS sequence"/>
</dbReference>
<dbReference type="InterPro" id="IPR027601">
    <property type="entry name" value="Clo7Bot_mod_Cys"/>
</dbReference>
<dbReference type="EMBL" id="JAAGPU010000001">
    <property type="protein sequence ID" value="NEU03265.1"/>
    <property type="molecule type" value="Genomic_DNA"/>
</dbReference>
<proteinExistence type="predicted"/>
<name>A0A6M0GXQ7_9CLOT</name>
<keyword evidence="2" id="KW-1185">Reference proteome</keyword>
<dbReference type="NCBIfam" id="TIGR04333">
    <property type="entry name" value="Clo7Bot_mod_Cys"/>
    <property type="match status" value="1"/>
</dbReference>
<gene>
    <name evidence="1" type="ORF">G3M99_00060</name>
</gene>
<comment type="caution">
    <text evidence="1">The sequence shown here is derived from an EMBL/GenBank/DDBJ whole genome shotgun (WGS) entry which is preliminary data.</text>
</comment>
<evidence type="ECO:0000313" key="1">
    <source>
        <dbReference type="EMBL" id="NEU03265.1"/>
    </source>
</evidence>
<reference evidence="1 2" key="1">
    <citation type="submission" date="2020-02" db="EMBL/GenBank/DDBJ databases">
        <title>Genome assembly of a novel Clostridium senegalense strain.</title>
        <authorList>
            <person name="Gupta T.B."/>
            <person name="Jauregui R."/>
            <person name="Maclean P."/>
            <person name="Nawarathana A."/>
            <person name="Brightwell G."/>
        </authorList>
    </citation>
    <scope>NUCLEOTIDE SEQUENCE [LARGE SCALE GENOMIC DNA]</scope>
    <source>
        <strain evidence="1 2">AGRFS4</strain>
    </source>
</reference>
<dbReference type="AlphaFoldDB" id="A0A6M0GXQ7"/>
<accession>A0A6M0GXQ7</accession>